<dbReference type="GO" id="GO:0030276">
    <property type="term" value="F:clathrin binding"/>
    <property type="evidence" value="ECO:0007669"/>
    <property type="project" value="TreeGrafter"/>
</dbReference>
<dbReference type="GO" id="GO:0030125">
    <property type="term" value="C:clathrin vesicle coat"/>
    <property type="evidence" value="ECO:0007669"/>
    <property type="project" value="TreeGrafter"/>
</dbReference>
<protein>
    <submittedName>
        <fullName evidence="4">BA75_04262T0</fullName>
    </submittedName>
</protein>
<proteinExistence type="predicted"/>
<dbReference type="InterPro" id="IPR013809">
    <property type="entry name" value="ENTH"/>
</dbReference>
<feature type="compositionally biased region" description="Polar residues" evidence="2">
    <location>
        <begin position="297"/>
        <end position="317"/>
    </location>
</feature>
<feature type="domain" description="ENTH" evidence="3">
    <location>
        <begin position="27"/>
        <end position="160"/>
    </location>
</feature>
<dbReference type="GO" id="GO:0005829">
    <property type="term" value="C:cytosol"/>
    <property type="evidence" value="ECO:0007669"/>
    <property type="project" value="GOC"/>
</dbReference>
<dbReference type="GO" id="GO:0005886">
    <property type="term" value="C:plasma membrane"/>
    <property type="evidence" value="ECO:0007669"/>
    <property type="project" value="TreeGrafter"/>
</dbReference>
<accession>A0A1B2JFB5</accession>
<name>A0A1B2JFB5_PICPA</name>
<dbReference type="PANTHER" id="PTHR12276:SF45">
    <property type="entry name" value="CLATHRIN INTERACTOR 1"/>
    <property type="match status" value="1"/>
</dbReference>
<feature type="compositionally biased region" description="Basic and acidic residues" evidence="2">
    <location>
        <begin position="219"/>
        <end position="236"/>
    </location>
</feature>
<dbReference type="Gene3D" id="1.25.40.90">
    <property type="match status" value="1"/>
</dbReference>
<dbReference type="CDD" id="cd16992">
    <property type="entry name" value="ENTH_Ent3"/>
    <property type="match status" value="1"/>
</dbReference>
<dbReference type="OrthoDB" id="4033880at2759"/>
<feature type="compositionally biased region" description="Low complexity" evidence="2">
    <location>
        <begin position="179"/>
        <end position="198"/>
    </location>
</feature>
<dbReference type="Pfam" id="PF01417">
    <property type="entry name" value="ENTH"/>
    <property type="match status" value="1"/>
</dbReference>
<dbReference type="GO" id="GO:0006895">
    <property type="term" value="P:Golgi to endosome transport"/>
    <property type="evidence" value="ECO:0007669"/>
    <property type="project" value="TreeGrafter"/>
</dbReference>
<evidence type="ECO:0000256" key="1">
    <source>
        <dbReference type="SAM" id="Coils"/>
    </source>
</evidence>
<gene>
    <name evidence="4" type="primary">ENT3</name>
    <name evidence="4" type="ORF">ATY40_BA7504262</name>
</gene>
<dbReference type="Proteomes" id="UP000094565">
    <property type="component" value="Chromosome 3"/>
</dbReference>
<dbReference type="PANTHER" id="PTHR12276">
    <property type="entry name" value="EPSIN/ENT-RELATED"/>
    <property type="match status" value="1"/>
</dbReference>
<dbReference type="GO" id="GO:0005768">
    <property type="term" value="C:endosome"/>
    <property type="evidence" value="ECO:0007669"/>
    <property type="project" value="TreeGrafter"/>
</dbReference>
<dbReference type="EMBL" id="CP014586">
    <property type="protein sequence ID" value="ANZ76730.1"/>
    <property type="molecule type" value="Genomic_DNA"/>
</dbReference>
<dbReference type="FunFam" id="1.25.40.90:FF:000006">
    <property type="entry name" value="Clathrin interactor 1"/>
    <property type="match status" value="1"/>
</dbReference>
<evidence type="ECO:0000313" key="5">
    <source>
        <dbReference type="Proteomes" id="UP000094565"/>
    </source>
</evidence>
<dbReference type="SMART" id="SM00273">
    <property type="entry name" value="ENTH"/>
    <property type="match status" value="1"/>
</dbReference>
<feature type="compositionally biased region" description="Polar residues" evidence="2">
    <location>
        <begin position="249"/>
        <end position="272"/>
    </location>
</feature>
<sequence>MSMDGIGKKLGNLSLYEVKAYVRKAQNAVLNLSEMEAKVREATNNEPWGTSASLMNEIAQGTYNYRERSEIANIIFRRFTEKGANEWRQIYKALQLMEYLIKHGSERFVDDARGNISLVTMLRNFQYIDSRGVDRGVNVRNRAKNLAKLLKDESAIRTERKKARESAKKFGAVTNVPASSKYSSGSSGRRSGSSFSTSGGLGRSNGISISADDDLDESDFGRRSVDAGHSGTRDHEDFEEYDIEDGSHGHTQSHTSRTAHAQPTTASTNYNAQPDLLGDDDDILKKSDGEDDEFDDFQSSAAQTQPTPTSNPQSNNLADLLGGQSGQLFTSTYTTTQTSTPTYSTQSAVPGSFPSAQVNVSNGISKPKADAFSSLLNNARSKKVSQKPQPTATKSTTNDDDSFGGFASEAPKKPSTPQQTNNGEVDLLSF</sequence>
<dbReference type="AlphaFoldDB" id="A0A1B2JFB5"/>
<evidence type="ECO:0000256" key="2">
    <source>
        <dbReference type="SAM" id="MobiDB-lite"/>
    </source>
</evidence>
<organism evidence="4 5">
    <name type="scientific">Komagataella pastoris</name>
    <name type="common">Yeast</name>
    <name type="synonym">Pichia pastoris</name>
    <dbReference type="NCBI Taxonomy" id="4922"/>
    <lineage>
        <taxon>Eukaryota</taxon>
        <taxon>Fungi</taxon>
        <taxon>Dikarya</taxon>
        <taxon>Ascomycota</taxon>
        <taxon>Saccharomycotina</taxon>
        <taxon>Pichiomycetes</taxon>
        <taxon>Pichiales</taxon>
        <taxon>Pichiaceae</taxon>
        <taxon>Komagataella</taxon>
    </lineage>
</organism>
<keyword evidence="5" id="KW-1185">Reference proteome</keyword>
<reference evidence="4 5" key="1">
    <citation type="submission" date="2016-02" db="EMBL/GenBank/DDBJ databases">
        <title>Comparative genomic and transcriptomic foundation for Pichia pastoris.</title>
        <authorList>
            <person name="Love K.R."/>
            <person name="Shah K.A."/>
            <person name="Whittaker C.A."/>
            <person name="Wu J."/>
            <person name="Bartlett M.C."/>
            <person name="Ma D."/>
            <person name="Leeson R.L."/>
            <person name="Priest M."/>
            <person name="Young S.K."/>
            <person name="Love J.C."/>
        </authorList>
    </citation>
    <scope>NUCLEOTIDE SEQUENCE [LARGE SCALE GENOMIC DNA]</scope>
    <source>
        <strain evidence="4 5">ATCC 28485</strain>
    </source>
</reference>
<feature type="compositionally biased region" description="Polar residues" evidence="2">
    <location>
        <begin position="354"/>
        <end position="364"/>
    </location>
</feature>
<keyword evidence="1" id="KW-0175">Coiled coil</keyword>
<evidence type="ECO:0000313" key="4">
    <source>
        <dbReference type="EMBL" id="ANZ76730.1"/>
    </source>
</evidence>
<feature type="region of interest" description="Disordered" evidence="2">
    <location>
        <begin position="177"/>
        <end position="430"/>
    </location>
</feature>
<evidence type="ECO:0000259" key="3">
    <source>
        <dbReference type="PROSITE" id="PS50942"/>
    </source>
</evidence>
<dbReference type="GO" id="GO:0005543">
    <property type="term" value="F:phospholipid binding"/>
    <property type="evidence" value="ECO:0007669"/>
    <property type="project" value="TreeGrafter"/>
</dbReference>
<dbReference type="GO" id="GO:0006897">
    <property type="term" value="P:endocytosis"/>
    <property type="evidence" value="ECO:0007669"/>
    <property type="project" value="TreeGrafter"/>
</dbReference>
<feature type="coiled-coil region" evidence="1">
    <location>
        <begin position="18"/>
        <end position="45"/>
    </location>
</feature>
<dbReference type="SUPFAM" id="SSF48464">
    <property type="entry name" value="ENTH/VHS domain"/>
    <property type="match status" value="1"/>
</dbReference>
<feature type="compositionally biased region" description="Low complexity" evidence="2">
    <location>
        <begin position="330"/>
        <end position="347"/>
    </location>
</feature>
<dbReference type="PROSITE" id="PS50942">
    <property type="entry name" value="ENTH"/>
    <property type="match status" value="1"/>
</dbReference>
<feature type="compositionally biased region" description="Polar residues" evidence="2">
    <location>
        <begin position="386"/>
        <end position="396"/>
    </location>
</feature>
<dbReference type="InterPro" id="IPR008942">
    <property type="entry name" value="ENTH_VHS"/>
</dbReference>